<evidence type="ECO:0000256" key="4">
    <source>
        <dbReference type="ARBA" id="ARBA00022741"/>
    </source>
</evidence>
<comment type="similarity">
    <text evidence="1 9">Belongs to the class-I aminoacyl-tRNA synthetase family.</text>
</comment>
<keyword evidence="7 9" id="KW-0030">Aminoacyl-tRNA synthetase</keyword>
<sequence length="330" mass="36444">MAMRVFSGIQPTGVPQLGNYLGSLQNWVKLQQNSTADDSLLFSIVDLHALTVPRSPQKLRQETLEMAASIVACGVDPSKSLLFRQSAVAAHTQLLWVLGCITPVGWLNRMTQWKSKLQQQGQLVGQTEALNVHAPAAQGLLAGLFTYPVLMAADILLYKATHIPVGDDQVQHLELARDIAEHFNKTYKTRLFPLPAPLLTESKRVMSLRDPQRKMSKSDPNEQRRLTRSAGSRSMRKERPGVANLLAIYAALRETECEQAAAELRDCSNAQLKEAVAEAVVQFVGPVRSEMQRLLANAGDLEKMLAENEEKVNGIARANWKEIATCVGLQ</sequence>
<keyword evidence="3 9" id="KW-0436">Ligase</keyword>
<dbReference type="Gene3D" id="3.40.50.620">
    <property type="entry name" value="HUPs"/>
    <property type="match status" value="1"/>
</dbReference>
<dbReference type="Gene3D" id="1.10.240.10">
    <property type="entry name" value="Tyrosyl-Transfer RNA Synthetase"/>
    <property type="match status" value="1"/>
</dbReference>
<dbReference type="GO" id="GO:0004830">
    <property type="term" value="F:tryptophan-tRNA ligase activity"/>
    <property type="evidence" value="ECO:0007669"/>
    <property type="project" value="UniProtKB-EC"/>
</dbReference>
<evidence type="ECO:0000256" key="5">
    <source>
        <dbReference type="ARBA" id="ARBA00022840"/>
    </source>
</evidence>
<keyword evidence="6 9" id="KW-0648">Protein biosynthesis</keyword>
<dbReference type="PRINTS" id="PR01039">
    <property type="entry name" value="TRNASYNTHTRP"/>
</dbReference>
<keyword evidence="12" id="KW-1185">Reference proteome</keyword>
<dbReference type="CDD" id="cd00806">
    <property type="entry name" value="TrpRS_core"/>
    <property type="match status" value="1"/>
</dbReference>
<dbReference type="InterPro" id="IPR002306">
    <property type="entry name" value="Trp-tRNA-ligase"/>
</dbReference>
<evidence type="ECO:0000256" key="7">
    <source>
        <dbReference type="ARBA" id="ARBA00023146"/>
    </source>
</evidence>
<feature type="compositionally biased region" description="Basic and acidic residues" evidence="10">
    <location>
        <begin position="210"/>
        <end position="225"/>
    </location>
</feature>
<dbReference type="GO" id="GO:0070183">
    <property type="term" value="P:mitochondrial tryptophanyl-tRNA aminoacylation"/>
    <property type="evidence" value="ECO:0007669"/>
    <property type="project" value="TreeGrafter"/>
</dbReference>
<dbReference type="FunFam" id="3.40.50.620:FF:000082">
    <property type="entry name" value="MSW1p Mitochondrial tryptophanyl-tRNA synthetase"/>
    <property type="match status" value="1"/>
</dbReference>
<dbReference type="InterPro" id="IPR014729">
    <property type="entry name" value="Rossmann-like_a/b/a_fold"/>
</dbReference>
<dbReference type="EMBL" id="MCFD01000008">
    <property type="protein sequence ID" value="ORX69039.1"/>
    <property type="molecule type" value="Genomic_DNA"/>
</dbReference>
<dbReference type="GO" id="GO:0005524">
    <property type="term" value="F:ATP binding"/>
    <property type="evidence" value="ECO:0007669"/>
    <property type="project" value="UniProtKB-KW"/>
</dbReference>
<evidence type="ECO:0000313" key="12">
    <source>
        <dbReference type="Proteomes" id="UP000193922"/>
    </source>
</evidence>
<dbReference type="Proteomes" id="UP000193922">
    <property type="component" value="Unassembled WGS sequence"/>
</dbReference>
<dbReference type="AlphaFoldDB" id="A0A1Y1W681"/>
<evidence type="ECO:0000256" key="1">
    <source>
        <dbReference type="ARBA" id="ARBA00005594"/>
    </source>
</evidence>
<keyword evidence="4 9" id="KW-0547">Nucleotide-binding</keyword>
<proteinExistence type="inferred from homology"/>
<evidence type="ECO:0000256" key="10">
    <source>
        <dbReference type="SAM" id="MobiDB-lite"/>
    </source>
</evidence>
<dbReference type="GO" id="GO:0005759">
    <property type="term" value="C:mitochondrial matrix"/>
    <property type="evidence" value="ECO:0007669"/>
    <property type="project" value="TreeGrafter"/>
</dbReference>
<dbReference type="EC" id="6.1.1.2" evidence="2"/>
<dbReference type="STRING" id="61395.A0A1Y1W681"/>
<dbReference type="RefSeq" id="XP_040742771.1">
    <property type="nucleotide sequence ID" value="XM_040889259.1"/>
</dbReference>
<reference evidence="11 12" key="1">
    <citation type="submission" date="2016-07" db="EMBL/GenBank/DDBJ databases">
        <title>Pervasive Adenine N6-methylation of Active Genes in Fungi.</title>
        <authorList>
            <consortium name="DOE Joint Genome Institute"/>
            <person name="Mondo S.J."/>
            <person name="Dannebaum R.O."/>
            <person name="Kuo R.C."/>
            <person name="Labutti K."/>
            <person name="Haridas S."/>
            <person name="Kuo A."/>
            <person name="Salamov A."/>
            <person name="Ahrendt S.R."/>
            <person name="Lipzen A."/>
            <person name="Sullivan W."/>
            <person name="Andreopoulos W.B."/>
            <person name="Clum A."/>
            <person name="Lindquist E."/>
            <person name="Daum C."/>
            <person name="Ramamoorthy G.K."/>
            <person name="Gryganskyi A."/>
            <person name="Culley D."/>
            <person name="Magnuson J.K."/>
            <person name="James T.Y."/>
            <person name="O'Malley M.A."/>
            <person name="Stajich J.E."/>
            <person name="Spatafora J.W."/>
            <person name="Visel A."/>
            <person name="Grigoriev I.V."/>
        </authorList>
    </citation>
    <scope>NUCLEOTIDE SEQUENCE [LARGE SCALE GENOMIC DNA]</scope>
    <source>
        <strain evidence="11 12">ATCC 12442</strain>
    </source>
</reference>
<dbReference type="NCBIfam" id="TIGR00233">
    <property type="entry name" value="trpS"/>
    <property type="match status" value="1"/>
</dbReference>
<organism evidence="11 12">
    <name type="scientific">Linderina pennispora</name>
    <dbReference type="NCBI Taxonomy" id="61395"/>
    <lineage>
        <taxon>Eukaryota</taxon>
        <taxon>Fungi</taxon>
        <taxon>Fungi incertae sedis</taxon>
        <taxon>Zoopagomycota</taxon>
        <taxon>Kickxellomycotina</taxon>
        <taxon>Kickxellomycetes</taxon>
        <taxon>Kickxellales</taxon>
        <taxon>Kickxellaceae</taxon>
        <taxon>Linderina</taxon>
    </lineage>
</organism>
<evidence type="ECO:0000256" key="8">
    <source>
        <dbReference type="ARBA" id="ARBA00030268"/>
    </source>
</evidence>
<dbReference type="OrthoDB" id="15808at2759"/>
<evidence type="ECO:0000313" key="11">
    <source>
        <dbReference type="EMBL" id="ORX69039.1"/>
    </source>
</evidence>
<protein>
    <recommendedName>
        <fullName evidence="2">tryptophan--tRNA ligase</fullName>
        <ecNumber evidence="2">6.1.1.2</ecNumber>
    </recommendedName>
    <alternativeName>
        <fullName evidence="8">Tryptophanyl-tRNA synthetase</fullName>
    </alternativeName>
</protein>
<dbReference type="InterPro" id="IPR002305">
    <property type="entry name" value="aa-tRNA-synth_Ic"/>
</dbReference>
<dbReference type="SUPFAM" id="SSF52374">
    <property type="entry name" value="Nucleotidylyl transferase"/>
    <property type="match status" value="1"/>
</dbReference>
<evidence type="ECO:0000256" key="6">
    <source>
        <dbReference type="ARBA" id="ARBA00022917"/>
    </source>
</evidence>
<evidence type="ECO:0000256" key="9">
    <source>
        <dbReference type="RuleBase" id="RU363036"/>
    </source>
</evidence>
<keyword evidence="5 9" id="KW-0067">ATP-binding</keyword>
<evidence type="ECO:0000256" key="2">
    <source>
        <dbReference type="ARBA" id="ARBA00013161"/>
    </source>
</evidence>
<evidence type="ECO:0000256" key="3">
    <source>
        <dbReference type="ARBA" id="ARBA00022598"/>
    </source>
</evidence>
<gene>
    <name evidence="11" type="ORF">DL89DRAFT_275101</name>
</gene>
<dbReference type="GeneID" id="63805907"/>
<dbReference type="PANTHER" id="PTHR43766:SF1">
    <property type="entry name" value="TRYPTOPHAN--TRNA LIGASE, MITOCHONDRIAL"/>
    <property type="match status" value="1"/>
</dbReference>
<feature type="region of interest" description="Disordered" evidence="10">
    <location>
        <begin position="203"/>
        <end position="237"/>
    </location>
</feature>
<accession>A0A1Y1W681</accession>
<name>A0A1Y1W681_9FUNG</name>
<dbReference type="InterPro" id="IPR050203">
    <property type="entry name" value="Trp-tRNA_synthetase"/>
</dbReference>
<dbReference type="Pfam" id="PF00579">
    <property type="entry name" value="tRNA-synt_1b"/>
    <property type="match status" value="1"/>
</dbReference>
<comment type="caution">
    <text evidence="11">The sequence shown here is derived from an EMBL/GenBank/DDBJ whole genome shotgun (WGS) entry which is preliminary data.</text>
</comment>
<dbReference type="PANTHER" id="PTHR43766">
    <property type="entry name" value="TRYPTOPHAN--TRNA LIGASE, MITOCHONDRIAL"/>
    <property type="match status" value="1"/>
</dbReference>